<dbReference type="PROSITE" id="PS50918">
    <property type="entry name" value="WWE"/>
    <property type="match status" value="1"/>
</dbReference>
<evidence type="ECO:0000313" key="9">
    <source>
        <dbReference type="EMBL" id="OQR85537.1"/>
    </source>
</evidence>
<accession>A0A1V9YIP2</accession>
<dbReference type="InterPro" id="IPR037197">
    <property type="entry name" value="WWE_dom_sf"/>
</dbReference>
<dbReference type="Pfam" id="PF02825">
    <property type="entry name" value="WWE"/>
    <property type="match status" value="1"/>
</dbReference>
<feature type="domain" description="WWE" evidence="7">
    <location>
        <begin position="129"/>
        <end position="216"/>
    </location>
</feature>
<dbReference type="SMART" id="SM00773">
    <property type="entry name" value="WGR"/>
    <property type="match status" value="1"/>
</dbReference>
<comment type="caution">
    <text evidence="9">The sequence shown here is derived from an EMBL/GenBank/DDBJ whole genome shotgun (WGS) entry which is preliminary data.</text>
</comment>
<feature type="region of interest" description="Disordered" evidence="6">
    <location>
        <begin position="235"/>
        <end position="257"/>
    </location>
</feature>
<sequence length="441" mass="48404">MAVKRKASSTSTSNKKHATAASTPSITSLALQELGALGQTHASIVHSAALAHVDVAANTDKYYTLQLIKIDASSDHYVFSHWGRTGTVGQHQLRGPMPLSEAEADFSAKFLEKTGNSFGSPFVHMIDRYDLLQTTSSASAGTWEYYVNDGIDGKATGWYPYVADAIERMELLWQTFEANEGYTQRIVQSGTFSYLIDLVNLTQTNVQTQKKRTIRRVAAPTTAVVSASVVAPTTASSAKTKRQTKKSPKKAPKTKSPSEFSIVSVDGVALDVNLARIAIEDSVDDFVDLTLVQAIAGTFVWTITGSCGKRTSEIFEGPYSRTEGEARFKKSFANLTGNAWEASFVAKAAKYVVLTPPTTWDVYEDIDGVRQVTGIVVPFGSLEEREIATELWAWFHANPQFPKRLMNLNGCTYVLDFIAMTVAYVRLPNFPQLIRKLGRLV</sequence>
<name>A0A1V9YIP2_ACHHY</name>
<keyword evidence="3" id="KW-0808">Transferase</keyword>
<evidence type="ECO:0000256" key="2">
    <source>
        <dbReference type="ARBA" id="ARBA00022676"/>
    </source>
</evidence>
<dbReference type="OrthoDB" id="72049at2759"/>
<dbReference type="Gene3D" id="3.30.720.50">
    <property type="match status" value="1"/>
</dbReference>
<dbReference type="Pfam" id="PF05406">
    <property type="entry name" value="WGR"/>
    <property type="match status" value="1"/>
</dbReference>
<evidence type="ECO:0000256" key="3">
    <source>
        <dbReference type="ARBA" id="ARBA00022679"/>
    </source>
</evidence>
<gene>
    <name evidence="9" type="ORF">ACHHYP_11727</name>
</gene>
<protein>
    <recommendedName>
        <fullName evidence="1">NAD(+) ADP-ribosyltransferase</fullName>
        <ecNumber evidence="1">2.4.2.30</ecNumber>
    </recommendedName>
</protein>
<dbReference type="CDD" id="cd07997">
    <property type="entry name" value="WGR_PARP"/>
    <property type="match status" value="1"/>
</dbReference>
<comment type="catalytic activity">
    <reaction evidence="5">
        <text>NAD(+) + (ADP-D-ribosyl)n-acceptor = nicotinamide + (ADP-D-ribosyl)n+1-acceptor + H(+).</text>
        <dbReference type="EC" id="2.4.2.30"/>
    </reaction>
</comment>
<evidence type="ECO:0000256" key="6">
    <source>
        <dbReference type="SAM" id="MobiDB-lite"/>
    </source>
</evidence>
<dbReference type="PROSITE" id="PS51977">
    <property type="entry name" value="WGR"/>
    <property type="match status" value="1"/>
</dbReference>
<dbReference type="InterPro" id="IPR050800">
    <property type="entry name" value="ARTD/PARP"/>
</dbReference>
<dbReference type="InterPro" id="IPR004170">
    <property type="entry name" value="WWE_dom"/>
</dbReference>
<dbReference type="InterPro" id="IPR008893">
    <property type="entry name" value="WGR_domain"/>
</dbReference>
<feature type="domain" description="WGR" evidence="8">
    <location>
        <begin position="41"/>
        <end position="132"/>
    </location>
</feature>
<keyword evidence="10" id="KW-1185">Reference proteome</keyword>
<evidence type="ECO:0000259" key="8">
    <source>
        <dbReference type="PROSITE" id="PS51977"/>
    </source>
</evidence>
<evidence type="ECO:0000256" key="4">
    <source>
        <dbReference type="ARBA" id="ARBA00023027"/>
    </source>
</evidence>
<evidence type="ECO:0000313" key="10">
    <source>
        <dbReference type="Proteomes" id="UP000243579"/>
    </source>
</evidence>
<dbReference type="PANTHER" id="PTHR10459">
    <property type="entry name" value="DNA LIGASE"/>
    <property type="match status" value="1"/>
</dbReference>
<dbReference type="GO" id="GO:0003950">
    <property type="term" value="F:NAD+ poly-ADP-ribosyltransferase activity"/>
    <property type="evidence" value="ECO:0007669"/>
    <property type="project" value="UniProtKB-EC"/>
</dbReference>
<evidence type="ECO:0000256" key="5">
    <source>
        <dbReference type="ARBA" id="ARBA00033987"/>
    </source>
</evidence>
<reference evidence="9 10" key="1">
    <citation type="journal article" date="2014" name="Genome Biol. Evol.">
        <title>The secreted proteins of Achlya hypogyna and Thraustotheca clavata identify the ancestral oomycete secretome and reveal gene acquisitions by horizontal gene transfer.</title>
        <authorList>
            <person name="Misner I."/>
            <person name="Blouin N."/>
            <person name="Leonard G."/>
            <person name="Richards T.A."/>
            <person name="Lane C.E."/>
        </authorList>
    </citation>
    <scope>NUCLEOTIDE SEQUENCE [LARGE SCALE GENOMIC DNA]</scope>
    <source>
        <strain evidence="9 10">ATCC 48635</strain>
    </source>
</reference>
<proteinExistence type="predicted"/>
<dbReference type="PANTHER" id="PTHR10459:SF60">
    <property type="entry name" value="POLY [ADP-RIBOSE] POLYMERASE 2"/>
    <property type="match status" value="1"/>
</dbReference>
<dbReference type="SUPFAM" id="SSF117839">
    <property type="entry name" value="WWE domain"/>
    <property type="match status" value="1"/>
</dbReference>
<dbReference type="GO" id="GO:1990404">
    <property type="term" value="F:NAD+-protein mono-ADP-ribosyltransferase activity"/>
    <property type="evidence" value="ECO:0007669"/>
    <property type="project" value="TreeGrafter"/>
</dbReference>
<dbReference type="EMBL" id="JNBR01001663">
    <property type="protein sequence ID" value="OQR85537.1"/>
    <property type="molecule type" value="Genomic_DNA"/>
</dbReference>
<feature type="compositionally biased region" description="Basic residues" evidence="6">
    <location>
        <begin position="239"/>
        <end position="253"/>
    </location>
</feature>
<organism evidence="9 10">
    <name type="scientific">Achlya hypogyna</name>
    <name type="common">Oomycete</name>
    <name type="synonym">Protoachlya hypogyna</name>
    <dbReference type="NCBI Taxonomy" id="1202772"/>
    <lineage>
        <taxon>Eukaryota</taxon>
        <taxon>Sar</taxon>
        <taxon>Stramenopiles</taxon>
        <taxon>Oomycota</taxon>
        <taxon>Saprolegniomycetes</taxon>
        <taxon>Saprolegniales</taxon>
        <taxon>Achlyaceae</taxon>
        <taxon>Achlya</taxon>
    </lineage>
</organism>
<evidence type="ECO:0000256" key="1">
    <source>
        <dbReference type="ARBA" id="ARBA00012020"/>
    </source>
</evidence>
<dbReference type="GO" id="GO:0006302">
    <property type="term" value="P:double-strand break repair"/>
    <property type="evidence" value="ECO:0007669"/>
    <property type="project" value="TreeGrafter"/>
</dbReference>
<evidence type="ECO:0000259" key="7">
    <source>
        <dbReference type="PROSITE" id="PS50918"/>
    </source>
</evidence>
<keyword evidence="4" id="KW-0520">NAD</keyword>
<dbReference type="AlphaFoldDB" id="A0A1V9YIP2"/>
<dbReference type="InterPro" id="IPR036930">
    <property type="entry name" value="WGR_dom_sf"/>
</dbReference>
<dbReference type="Proteomes" id="UP000243579">
    <property type="component" value="Unassembled WGS sequence"/>
</dbReference>
<dbReference type="GO" id="GO:0070212">
    <property type="term" value="P:protein poly-ADP-ribosylation"/>
    <property type="evidence" value="ECO:0007669"/>
    <property type="project" value="TreeGrafter"/>
</dbReference>
<keyword evidence="2" id="KW-0328">Glycosyltransferase</keyword>
<dbReference type="EC" id="2.4.2.30" evidence="1"/>
<dbReference type="GO" id="GO:0005730">
    <property type="term" value="C:nucleolus"/>
    <property type="evidence" value="ECO:0007669"/>
    <property type="project" value="TreeGrafter"/>
</dbReference>
<dbReference type="STRING" id="1202772.A0A1V9YIP2"/>
<dbReference type="SUPFAM" id="SSF142921">
    <property type="entry name" value="WGR domain-like"/>
    <property type="match status" value="1"/>
</dbReference>
<feature type="region of interest" description="Disordered" evidence="6">
    <location>
        <begin position="1"/>
        <end position="22"/>
    </location>
</feature>